<feature type="domain" description="HTH lysR-type" evidence="5">
    <location>
        <begin position="1"/>
        <end position="58"/>
    </location>
</feature>
<dbReference type="OrthoDB" id="9786526at2"/>
<evidence type="ECO:0000256" key="2">
    <source>
        <dbReference type="ARBA" id="ARBA00023015"/>
    </source>
</evidence>
<dbReference type="GO" id="GO:0003700">
    <property type="term" value="F:DNA-binding transcription factor activity"/>
    <property type="evidence" value="ECO:0007669"/>
    <property type="project" value="InterPro"/>
</dbReference>
<dbReference type="PANTHER" id="PTHR30126:SF40">
    <property type="entry name" value="HTH-TYPE TRANSCRIPTIONAL REGULATOR GLTR"/>
    <property type="match status" value="1"/>
</dbReference>
<evidence type="ECO:0000256" key="4">
    <source>
        <dbReference type="ARBA" id="ARBA00023163"/>
    </source>
</evidence>
<dbReference type="PROSITE" id="PS50931">
    <property type="entry name" value="HTH_LYSR"/>
    <property type="match status" value="1"/>
</dbReference>
<dbReference type="Gene3D" id="3.40.190.290">
    <property type="match status" value="1"/>
</dbReference>
<dbReference type="PRINTS" id="PR00039">
    <property type="entry name" value="HTHLYSR"/>
</dbReference>
<dbReference type="FunFam" id="1.10.10.10:FF:000001">
    <property type="entry name" value="LysR family transcriptional regulator"/>
    <property type="match status" value="1"/>
</dbReference>
<dbReference type="Pfam" id="PF00126">
    <property type="entry name" value="HTH_1"/>
    <property type="match status" value="1"/>
</dbReference>
<dbReference type="SUPFAM" id="SSF53850">
    <property type="entry name" value="Periplasmic binding protein-like II"/>
    <property type="match status" value="1"/>
</dbReference>
<keyword evidence="7" id="KW-1185">Reference proteome</keyword>
<keyword evidence="2" id="KW-0805">Transcription regulation</keyword>
<evidence type="ECO:0000259" key="5">
    <source>
        <dbReference type="PROSITE" id="PS50931"/>
    </source>
</evidence>
<name>A0A1T5ERK3_9SPHN</name>
<keyword evidence="3 6" id="KW-0238">DNA-binding</keyword>
<evidence type="ECO:0000313" key="7">
    <source>
        <dbReference type="Proteomes" id="UP000189818"/>
    </source>
</evidence>
<protein>
    <submittedName>
        <fullName evidence="6">DNA-binding transcriptional regulator, LysR family</fullName>
    </submittedName>
</protein>
<comment type="similarity">
    <text evidence="1">Belongs to the LysR transcriptional regulatory family.</text>
</comment>
<dbReference type="InterPro" id="IPR005119">
    <property type="entry name" value="LysR_subst-bd"/>
</dbReference>
<dbReference type="InterPro" id="IPR036390">
    <property type="entry name" value="WH_DNA-bd_sf"/>
</dbReference>
<dbReference type="EMBL" id="FUYM01000007">
    <property type="protein sequence ID" value="SKB86622.1"/>
    <property type="molecule type" value="Genomic_DNA"/>
</dbReference>
<gene>
    <name evidence="6" type="ORF">SAMN06295920_107177</name>
</gene>
<dbReference type="STRING" id="439228.SAMN06295920_107177"/>
<sequence length="299" mass="33162">MNLRWIMLFATIAEEKSFTRAATRLNIAQPWLSAQIRKLEYQLGVQLLVRQSAGVTVTPEGEALLPYARQLSEAANMFRHMARTMGDAHSKTVRIGSHMPMIDIASLRPVNRDFARRHKNFSLNAEVGGTPGLLNRLHAAEFDFVVALSPLPEERKDELDTLKLGETRFCLLSSAAAPIEDEGKLAGRAIGVPPADWHPDLLARLVVRLRDAGATTREVPEFDRRALEHLVTAHQMAVVTAIDEDDRASIDPGIVLTELNGIAADHLLCRVAGRELGRASDHYWTLAQTRSQELMQSVP</sequence>
<evidence type="ECO:0000256" key="3">
    <source>
        <dbReference type="ARBA" id="ARBA00023125"/>
    </source>
</evidence>
<keyword evidence="4" id="KW-0804">Transcription</keyword>
<dbReference type="SUPFAM" id="SSF46785">
    <property type="entry name" value="Winged helix' DNA-binding domain"/>
    <property type="match status" value="1"/>
</dbReference>
<proteinExistence type="inferred from homology"/>
<organism evidence="6 7">
    <name type="scientific">Rhizorhabdus histidinilytica</name>
    <dbReference type="NCBI Taxonomy" id="439228"/>
    <lineage>
        <taxon>Bacteria</taxon>
        <taxon>Pseudomonadati</taxon>
        <taxon>Pseudomonadota</taxon>
        <taxon>Alphaproteobacteria</taxon>
        <taxon>Sphingomonadales</taxon>
        <taxon>Sphingomonadaceae</taxon>
        <taxon>Rhizorhabdus</taxon>
    </lineage>
</organism>
<dbReference type="AlphaFoldDB" id="A0A1T5ERK3"/>
<dbReference type="Proteomes" id="UP000189818">
    <property type="component" value="Unassembled WGS sequence"/>
</dbReference>
<reference evidence="7" key="1">
    <citation type="submission" date="2017-02" db="EMBL/GenBank/DDBJ databases">
        <authorList>
            <person name="Varghese N."/>
            <person name="Submissions S."/>
        </authorList>
    </citation>
    <scope>NUCLEOTIDE SEQUENCE [LARGE SCALE GENOMIC DNA]</scope>
    <source>
        <strain evidence="7">UM2</strain>
    </source>
</reference>
<dbReference type="InterPro" id="IPR036388">
    <property type="entry name" value="WH-like_DNA-bd_sf"/>
</dbReference>
<dbReference type="InterPro" id="IPR000847">
    <property type="entry name" value="LysR_HTH_N"/>
</dbReference>
<accession>A0A1T5ERK3</accession>
<dbReference type="PANTHER" id="PTHR30126">
    <property type="entry name" value="HTH-TYPE TRANSCRIPTIONAL REGULATOR"/>
    <property type="match status" value="1"/>
</dbReference>
<dbReference type="Pfam" id="PF03466">
    <property type="entry name" value="LysR_substrate"/>
    <property type="match status" value="1"/>
</dbReference>
<dbReference type="RefSeq" id="WP_079649271.1">
    <property type="nucleotide sequence ID" value="NZ_FUYM01000007.1"/>
</dbReference>
<evidence type="ECO:0000256" key="1">
    <source>
        <dbReference type="ARBA" id="ARBA00009437"/>
    </source>
</evidence>
<evidence type="ECO:0000313" key="6">
    <source>
        <dbReference type="EMBL" id="SKB86622.1"/>
    </source>
</evidence>
<dbReference type="GO" id="GO:0000976">
    <property type="term" value="F:transcription cis-regulatory region binding"/>
    <property type="evidence" value="ECO:0007669"/>
    <property type="project" value="TreeGrafter"/>
</dbReference>
<dbReference type="Gene3D" id="1.10.10.10">
    <property type="entry name" value="Winged helix-like DNA-binding domain superfamily/Winged helix DNA-binding domain"/>
    <property type="match status" value="1"/>
</dbReference>